<comment type="caution">
    <text evidence="3">The sequence shown here is derived from an EMBL/GenBank/DDBJ whole genome shotgun (WGS) entry which is preliminary data.</text>
</comment>
<keyword evidence="2" id="KW-1133">Transmembrane helix</keyword>
<dbReference type="AlphaFoldDB" id="A0A7X1B017"/>
<keyword evidence="4" id="KW-1185">Reference proteome</keyword>
<organism evidence="3 4">
    <name type="scientific">Puniceicoccus vermicola</name>
    <dbReference type="NCBI Taxonomy" id="388746"/>
    <lineage>
        <taxon>Bacteria</taxon>
        <taxon>Pseudomonadati</taxon>
        <taxon>Verrucomicrobiota</taxon>
        <taxon>Opitutia</taxon>
        <taxon>Puniceicoccales</taxon>
        <taxon>Puniceicoccaceae</taxon>
        <taxon>Puniceicoccus</taxon>
    </lineage>
</organism>
<dbReference type="RefSeq" id="WP_185693704.1">
    <property type="nucleotide sequence ID" value="NZ_JACHVA010000117.1"/>
</dbReference>
<sequence>MSGLKTVLILAIITVVVGLPFLFQRSEKTIGDSDDVVVVITPHNEAIRREFERGFRKWYTQRTGRTVDVDWRVIGGTNEIVRYLGSEFENSFRNYWTKTLGRDWTSEVWRGYGDRRMEVPENPATEAEEARQAFLDSDVSVGIDVFFGGGSYDFIKQAEIGTLVPWRDGATLAEMFPDEVYPQNFVGEVFWDPEGRWIGAVLSSFGIIYNVNSLERLGIEEAPTKWSDLADPRLLAEVALADPTKSGSITKAFEMIVQEQMDIRVDQLLEEGLTPGEAEAQGISAGWMDAMQLIQKICANARYFTDSATKGPADVASGDCAIGMSIDFYGRFQSEIVIARGGGERLRFTTPEGASTLSADPIGILRGAPNPEVADLFLEYVLSEDGQRLWGYRVGAEGGPVEYALRRSPVLRPIYEGSSRLNLSEPEVNPYEKVRDFVYRPQWTGRLFTPLRFLIRVAFIDPHDELVEARKAIIGALERGDIEAAEKAEAVFSNLDSIRFDEVAGNIAETLRTGDKIEEVRLSRELADSFRRQYRQAKRIADGRTD</sequence>
<name>A0A7X1B017_9BACT</name>
<dbReference type="Gene3D" id="3.40.190.10">
    <property type="entry name" value="Periplasmic binding protein-like II"/>
    <property type="match status" value="2"/>
</dbReference>
<evidence type="ECO:0000256" key="2">
    <source>
        <dbReference type="SAM" id="Phobius"/>
    </source>
</evidence>
<keyword evidence="2" id="KW-0472">Membrane</keyword>
<dbReference type="PANTHER" id="PTHR30006">
    <property type="entry name" value="THIAMINE-BINDING PERIPLASMIC PROTEIN-RELATED"/>
    <property type="match status" value="1"/>
</dbReference>
<feature type="transmembrane region" description="Helical" evidence="2">
    <location>
        <begin position="6"/>
        <end position="23"/>
    </location>
</feature>
<keyword evidence="1" id="KW-0732">Signal</keyword>
<dbReference type="SUPFAM" id="SSF53850">
    <property type="entry name" value="Periplasmic binding protein-like II"/>
    <property type="match status" value="1"/>
</dbReference>
<gene>
    <name evidence="3" type="ORF">H5P30_14865</name>
</gene>
<reference evidence="3 4" key="1">
    <citation type="submission" date="2020-07" db="EMBL/GenBank/DDBJ databases">
        <authorList>
            <person name="Feng X."/>
        </authorList>
    </citation>
    <scope>NUCLEOTIDE SEQUENCE [LARGE SCALE GENOMIC DNA]</scope>
    <source>
        <strain evidence="3 4">JCM14086</strain>
    </source>
</reference>
<keyword evidence="2" id="KW-0812">Transmembrane</keyword>
<accession>A0A7X1B017</accession>
<dbReference type="Proteomes" id="UP000525652">
    <property type="component" value="Unassembled WGS sequence"/>
</dbReference>
<dbReference type="Pfam" id="PF13343">
    <property type="entry name" value="SBP_bac_6"/>
    <property type="match status" value="1"/>
</dbReference>
<evidence type="ECO:0000256" key="1">
    <source>
        <dbReference type="ARBA" id="ARBA00022729"/>
    </source>
</evidence>
<proteinExistence type="predicted"/>
<dbReference type="PANTHER" id="PTHR30006:SF24">
    <property type="entry name" value="SLL0237 PROTEIN"/>
    <property type="match status" value="1"/>
</dbReference>
<dbReference type="EMBL" id="JACHVA010000117">
    <property type="protein sequence ID" value="MBC2603062.1"/>
    <property type="molecule type" value="Genomic_DNA"/>
</dbReference>
<evidence type="ECO:0000313" key="4">
    <source>
        <dbReference type="Proteomes" id="UP000525652"/>
    </source>
</evidence>
<protein>
    <submittedName>
        <fullName evidence="3">Extracellular solute-binding protein</fullName>
    </submittedName>
</protein>
<evidence type="ECO:0000313" key="3">
    <source>
        <dbReference type="EMBL" id="MBC2603062.1"/>
    </source>
</evidence>